<protein>
    <submittedName>
        <fullName evidence="2">Uncharacterized protein</fullName>
    </submittedName>
</protein>
<proteinExistence type="predicted"/>
<keyword evidence="3" id="KW-1185">Reference proteome</keyword>
<feature type="region of interest" description="Disordered" evidence="1">
    <location>
        <begin position="153"/>
        <end position="185"/>
    </location>
</feature>
<dbReference type="OrthoDB" id="7333381at2759"/>
<gene>
    <name evidence="2" type="ORF">E2C01_040545</name>
</gene>
<sequence length="278" mass="31329">MIPSVSRWVVTMVVIFGVLVTLSLSNSGALALHIQPRVLSDHWLGSPLSDTTDTTDQISTTPQEFDTTDVFPTTVIPTTTEAVLESDTLPPFLESVIPKSSGLPWETDVDELIINIPNPVCPVGYRSDYRGKCRQIFRFQLSRDVYQEPLSPGSNPFIVQRQRPHSSAIQGRHARNPQPPSLEAPPDLLKHALQDNECREDYASTIHWLCSKICAGHFIRFRSSGTIRVGWPCRGNKGRPRLHLLLRRIPGVRKLFLSAEWRCISPMFLQKLQNKDTL</sequence>
<dbReference type="Proteomes" id="UP000324222">
    <property type="component" value="Unassembled WGS sequence"/>
</dbReference>
<evidence type="ECO:0000313" key="3">
    <source>
        <dbReference type="Proteomes" id="UP000324222"/>
    </source>
</evidence>
<dbReference type="EMBL" id="VSRR010007395">
    <property type="protein sequence ID" value="MPC46816.1"/>
    <property type="molecule type" value="Genomic_DNA"/>
</dbReference>
<evidence type="ECO:0000313" key="2">
    <source>
        <dbReference type="EMBL" id="MPC46816.1"/>
    </source>
</evidence>
<dbReference type="AlphaFoldDB" id="A0A5B7FMT4"/>
<evidence type="ECO:0000256" key="1">
    <source>
        <dbReference type="SAM" id="MobiDB-lite"/>
    </source>
</evidence>
<comment type="caution">
    <text evidence="2">The sequence shown here is derived from an EMBL/GenBank/DDBJ whole genome shotgun (WGS) entry which is preliminary data.</text>
</comment>
<accession>A0A5B7FMT4</accession>
<name>A0A5B7FMT4_PORTR</name>
<reference evidence="2 3" key="1">
    <citation type="submission" date="2019-05" db="EMBL/GenBank/DDBJ databases">
        <title>Another draft genome of Portunus trituberculatus and its Hox gene families provides insights of decapod evolution.</title>
        <authorList>
            <person name="Jeong J.-H."/>
            <person name="Song I."/>
            <person name="Kim S."/>
            <person name="Choi T."/>
            <person name="Kim D."/>
            <person name="Ryu S."/>
            <person name="Kim W."/>
        </authorList>
    </citation>
    <scope>NUCLEOTIDE SEQUENCE [LARGE SCALE GENOMIC DNA]</scope>
    <source>
        <tissue evidence="2">Muscle</tissue>
    </source>
</reference>
<organism evidence="2 3">
    <name type="scientific">Portunus trituberculatus</name>
    <name type="common">Swimming crab</name>
    <name type="synonym">Neptunus trituberculatus</name>
    <dbReference type="NCBI Taxonomy" id="210409"/>
    <lineage>
        <taxon>Eukaryota</taxon>
        <taxon>Metazoa</taxon>
        <taxon>Ecdysozoa</taxon>
        <taxon>Arthropoda</taxon>
        <taxon>Crustacea</taxon>
        <taxon>Multicrustacea</taxon>
        <taxon>Malacostraca</taxon>
        <taxon>Eumalacostraca</taxon>
        <taxon>Eucarida</taxon>
        <taxon>Decapoda</taxon>
        <taxon>Pleocyemata</taxon>
        <taxon>Brachyura</taxon>
        <taxon>Eubrachyura</taxon>
        <taxon>Portunoidea</taxon>
        <taxon>Portunidae</taxon>
        <taxon>Portuninae</taxon>
        <taxon>Portunus</taxon>
    </lineage>
</organism>